<proteinExistence type="predicted"/>
<sequence>MGIVSDNPLAASIIITDAGGSIDMVAVGGDGGVEDGIMSLDQNNDFAMGVPPGAPSALDDGTGTCRVDLDFRLGTPERQLSVLGINGPDITTCAGLVNLLAIPSGDHGGAQG</sequence>
<organism evidence="1 2">
    <name type="scientific">Pleurotus eryngii</name>
    <name type="common">Boletus of the steppes</name>
    <dbReference type="NCBI Taxonomy" id="5323"/>
    <lineage>
        <taxon>Eukaryota</taxon>
        <taxon>Fungi</taxon>
        <taxon>Dikarya</taxon>
        <taxon>Basidiomycota</taxon>
        <taxon>Agaricomycotina</taxon>
        <taxon>Agaricomycetes</taxon>
        <taxon>Agaricomycetidae</taxon>
        <taxon>Agaricales</taxon>
        <taxon>Pleurotineae</taxon>
        <taxon>Pleurotaceae</taxon>
        <taxon>Pleurotus</taxon>
    </lineage>
</organism>
<dbReference type="AlphaFoldDB" id="A0A9P5ZNG1"/>
<name>A0A9P5ZNG1_PLEER</name>
<evidence type="ECO:0000313" key="2">
    <source>
        <dbReference type="Proteomes" id="UP000807025"/>
    </source>
</evidence>
<dbReference type="Proteomes" id="UP000807025">
    <property type="component" value="Unassembled WGS sequence"/>
</dbReference>
<reference evidence="1" key="1">
    <citation type="submission" date="2020-11" db="EMBL/GenBank/DDBJ databases">
        <authorList>
            <consortium name="DOE Joint Genome Institute"/>
            <person name="Ahrendt S."/>
            <person name="Riley R."/>
            <person name="Andreopoulos W."/>
            <person name="Labutti K."/>
            <person name="Pangilinan J."/>
            <person name="Ruiz-Duenas F.J."/>
            <person name="Barrasa J.M."/>
            <person name="Sanchez-Garcia M."/>
            <person name="Camarero S."/>
            <person name="Miyauchi S."/>
            <person name="Serrano A."/>
            <person name="Linde D."/>
            <person name="Babiker R."/>
            <person name="Drula E."/>
            <person name="Ayuso-Fernandez I."/>
            <person name="Pacheco R."/>
            <person name="Padilla G."/>
            <person name="Ferreira P."/>
            <person name="Barriuso J."/>
            <person name="Kellner H."/>
            <person name="Castanera R."/>
            <person name="Alfaro M."/>
            <person name="Ramirez L."/>
            <person name="Pisabarro A.G."/>
            <person name="Kuo A."/>
            <person name="Tritt A."/>
            <person name="Lipzen A."/>
            <person name="He G."/>
            <person name="Yan M."/>
            <person name="Ng V."/>
            <person name="Cullen D."/>
            <person name="Martin F."/>
            <person name="Rosso M.-N."/>
            <person name="Henrissat B."/>
            <person name="Hibbett D."/>
            <person name="Martinez A.T."/>
            <person name="Grigoriev I.V."/>
        </authorList>
    </citation>
    <scope>NUCLEOTIDE SEQUENCE</scope>
    <source>
        <strain evidence="1">ATCC 90797</strain>
    </source>
</reference>
<gene>
    <name evidence="1" type="ORF">BDN71DRAFT_1512066</name>
</gene>
<dbReference type="EMBL" id="MU154669">
    <property type="protein sequence ID" value="KAF9489494.1"/>
    <property type="molecule type" value="Genomic_DNA"/>
</dbReference>
<evidence type="ECO:0000313" key="1">
    <source>
        <dbReference type="EMBL" id="KAF9489494.1"/>
    </source>
</evidence>
<protein>
    <submittedName>
        <fullName evidence="1">Uncharacterized protein</fullName>
    </submittedName>
</protein>
<accession>A0A9P5ZNG1</accession>
<keyword evidence="2" id="KW-1185">Reference proteome</keyword>
<comment type="caution">
    <text evidence="1">The sequence shown here is derived from an EMBL/GenBank/DDBJ whole genome shotgun (WGS) entry which is preliminary data.</text>
</comment>